<feature type="transmembrane region" description="Helical" evidence="7">
    <location>
        <begin position="94"/>
        <end position="113"/>
    </location>
</feature>
<dbReference type="InParanoid" id="A0A194XXV7"/>
<feature type="transmembrane region" description="Helical" evidence="7">
    <location>
        <begin position="162"/>
        <end position="181"/>
    </location>
</feature>
<feature type="transmembrane region" description="Helical" evidence="7">
    <location>
        <begin position="367"/>
        <end position="387"/>
    </location>
</feature>
<feature type="transmembrane region" description="Helical" evidence="7">
    <location>
        <begin position="407"/>
        <end position="426"/>
    </location>
</feature>
<name>A0A194XXV7_MOLSC</name>
<organism evidence="9 10">
    <name type="scientific">Mollisia scopiformis</name>
    <name type="common">Conifer needle endophyte fungus</name>
    <name type="synonym">Phialocephala scopiformis</name>
    <dbReference type="NCBI Taxonomy" id="149040"/>
    <lineage>
        <taxon>Eukaryota</taxon>
        <taxon>Fungi</taxon>
        <taxon>Dikarya</taxon>
        <taxon>Ascomycota</taxon>
        <taxon>Pezizomycotina</taxon>
        <taxon>Leotiomycetes</taxon>
        <taxon>Helotiales</taxon>
        <taxon>Mollisiaceae</taxon>
        <taxon>Mollisia</taxon>
    </lineage>
</organism>
<reference evidence="9 10" key="1">
    <citation type="submission" date="2015-10" db="EMBL/GenBank/DDBJ databases">
        <title>Full genome of DAOMC 229536 Phialocephala scopiformis, a fungal endophyte of spruce producing the potent anti-insectan compound rugulosin.</title>
        <authorList>
            <consortium name="DOE Joint Genome Institute"/>
            <person name="Walker A.K."/>
            <person name="Frasz S.L."/>
            <person name="Seifert K.A."/>
            <person name="Miller J.D."/>
            <person name="Mondo S.J."/>
            <person name="Labutti K."/>
            <person name="Lipzen A."/>
            <person name="Dockter R."/>
            <person name="Kennedy M."/>
            <person name="Grigoriev I.V."/>
            <person name="Spatafora J.W."/>
        </authorList>
    </citation>
    <scope>NUCLEOTIDE SEQUENCE [LARGE SCALE GENOMIC DNA]</scope>
    <source>
        <strain evidence="9 10">CBS 120377</strain>
    </source>
</reference>
<dbReference type="GeneID" id="28823661"/>
<dbReference type="AlphaFoldDB" id="A0A194XXV7"/>
<dbReference type="Proteomes" id="UP000070700">
    <property type="component" value="Unassembled WGS sequence"/>
</dbReference>
<evidence type="ECO:0000256" key="7">
    <source>
        <dbReference type="SAM" id="Phobius"/>
    </source>
</evidence>
<dbReference type="EMBL" id="KQ947404">
    <property type="protein sequence ID" value="KUJ24667.1"/>
    <property type="molecule type" value="Genomic_DNA"/>
</dbReference>
<feature type="domain" description="Major facilitator superfamily (MFS) profile" evidence="8">
    <location>
        <begin position="96"/>
        <end position="524"/>
    </location>
</feature>
<feature type="transmembrane region" description="Helical" evidence="7">
    <location>
        <begin position="219"/>
        <end position="243"/>
    </location>
</feature>
<evidence type="ECO:0000256" key="3">
    <source>
        <dbReference type="ARBA" id="ARBA00022692"/>
    </source>
</evidence>
<keyword evidence="10" id="KW-1185">Reference proteome</keyword>
<dbReference type="GO" id="GO:0022857">
    <property type="term" value="F:transmembrane transporter activity"/>
    <property type="evidence" value="ECO:0007669"/>
    <property type="project" value="InterPro"/>
</dbReference>
<evidence type="ECO:0000256" key="5">
    <source>
        <dbReference type="ARBA" id="ARBA00023136"/>
    </source>
</evidence>
<evidence type="ECO:0000256" key="6">
    <source>
        <dbReference type="SAM" id="MobiDB-lite"/>
    </source>
</evidence>
<dbReference type="KEGG" id="psco:LY89DRAFT_679739"/>
<dbReference type="RefSeq" id="XP_018079022.1">
    <property type="nucleotide sequence ID" value="XM_018213935.1"/>
</dbReference>
<dbReference type="GO" id="GO:0005886">
    <property type="term" value="C:plasma membrane"/>
    <property type="evidence" value="ECO:0007669"/>
    <property type="project" value="TreeGrafter"/>
</dbReference>
<dbReference type="Gene3D" id="1.20.1250.20">
    <property type="entry name" value="MFS general substrate transporter like domains"/>
    <property type="match status" value="1"/>
</dbReference>
<dbReference type="CDD" id="cd17323">
    <property type="entry name" value="MFS_Tpo1_MDR_like"/>
    <property type="match status" value="1"/>
</dbReference>
<feature type="transmembrane region" description="Helical" evidence="7">
    <location>
        <begin position="255"/>
        <end position="281"/>
    </location>
</feature>
<feature type="transmembrane region" description="Helical" evidence="7">
    <location>
        <begin position="438"/>
        <end position="459"/>
    </location>
</feature>
<feature type="transmembrane region" description="Helical" evidence="7">
    <location>
        <begin position="327"/>
        <end position="347"/>
    </location>
</feature>
<accession>A0A194XXV7</accession>
<comment type="subcellular location">
    <subcellularLocation>
        <location evidence="1">Membrane</location>
        <topology evidence="1">Multi-pass membrane protein</topology>
    </subcellularLocation>
</comment>
<sequence length="532" mass="59432">MQSILQYRRLKKDIGNRLKHDNDAEAEKRNSGSSARTPTTSDDDSKDIVLRNGERVNLPGVRKHNHDGKDVFLVDFGGSDDQLNPKKWPHPRKYITVAIVGMTGFLVGWVSSIDSAVVQQARMEFGVSEVAESLATGLYLIAFGVGSLIAAPLSETVGRNPVYLATLSLLMIFIMASGLAPNIGAQLAFRFIAGLFGCTPLTTFGGSMADMFYPMQRTYIFPICCSLSFLGPFLAPMVGAFIGQSSHISWRWTEWVSLILAGLITGAIFLFVPETYAPILLKWKAKNLRTITGDDRFMAEVELSQESFPKRVLISCRRPFRMFFTEIMVLLFTMYLVIVYIVLFGFLTGYEFIFGDVYDLSQGSTGLAFIGMNVGFLIASAIVPYIYVKYKRASEKVDGDVAPEDRLWYAMYGAPWLPISLFWMAWTDYASVSYWSPLVASVTFGFSVQAIFISTYQYLIDSYEEYAASALVSATFMRYLAAGVMVVVSIPMYKNLGVHWSLTLLGCISMLLTPVPYVFYKYGNVIRERQKG</sequence>
<evidence type="ECO:0000259" key="8">
    <source>
        <dbReference type="PROSITE" id="PS50850"/>
    </source>
</evidence>
<feature type="region of interest" description="Disordered" evidence="6">
    <location>
        <begin position="15"/>
        <end position="47"/>
    </location>
</feature>
<feature type="compositionally biased region" description="Basic and acidic residues" evidence="6">
    <location>
        <begin position="15"/>
        <end position="30"/>
    </location>
</feature>
<proteinExistence type="inferred from homology"/>
<dbReference type="InterPro" id="IPR036259">
    <property type="entry name" value="MFS_trans_sf"/>
</dbReference>
<evidence type="ECO:0000313" key="9">
    <source>
        <dbReference type="EMBL" id="KUJ24667.1"/>
    </source>
</evidence>
<gene>
    <name evidence="9" type="ORF">LY89DRAFT_679739</name>
</gene>
<evidence type="ECO:0000256" key="4">
    <source>
        <dbReference type="ARBA" id="ARBA00022989"/>
    </source>
</evidence>
<feature type="transmembrane region" description="Helical" evidence="7">
    <location>
        <begin position="499"/>
        <end position="520"/>
    </location>
</feature>
<dbReference type="InterPro" id="IPR020846">
    <property type="entry name" value="MFS_dom"/>
</dbReference>
<dbReference type="Pfam" id="PF07690">
    <property type="entry name" value="MFS_1"/>
    <property type="match status" value="1"/>
</dbReference>
<dbReference type="FunFam" id="1.20.1250.20:FF:000082">
    <property type="entry name" value="MFS multidrug transporter, putative"/>
    <property type="match status" value="1"/>
</dbReference>
<feature type="transmembrane region" description="Helical" evidence="7">
    <location>
        <begin position="471"/>
        <end position="493"/>
    </location>
</feature>
<evidence type="ECO:0000313" key="10">
    <source>
        <dbReference type="Proteomes" id="UP000070700"/>
    </source>
</evidence>
<feature type="transmembrane region" description="Helical" evidence="7">
    <location>
        <begin position="187"/>
        <end position="207"/>
    </location>
</feature>
<feature type="compositionally biased region" description="Polar residues" evidence="6">
    <location>
        <begin position="31"/>
        <end position="40"/>
    </location>
</feature>
<dbReference type="OrthoDB" id="3936150at2759"/>
<dbReference type="SUPFAM" id="SSF103473">
    <property type="entry name" value="MFS general substrate transporter"/>
    <property type="match status" value="1"/>
</dbReference>
<evidence type="ECO:0000256" key="1">
    <source>
        <dbReference type="ARBA" id="ARBA00004141"/>
    </source>
</evidence>
<dbReference type="PANTHER" id="PTHR23502:SF47">
    <property type="entry name" value="MAJOR FACILITATOR SUPERFAMILY (MFS) PROFILE DOMAIN-CONTAINING PROTEIN-RELATED"/>
    <property type="match status" value="1"/>
</dbReference>
<keyword evidence="5 7" id="KW-0472">Membrane</keyword>
<keyword evidence="4 7" id="KW-1133">Transmembrane helix</keyword>
<protein>
    <submittedName>
        <fullName evidence="9">MFS general substrate transporter</fullName>
    </submittedName>
</protein>
<dbReference type="InterPro" id="IPR011701">
    <property type="entry name" value="MFS"/>
</dbReference>
<dbReference type="PROSITE" id="PS50850">
    <property type="entry name" value="MFS"/>
    <property type="match status" value="1"/>
</dbReference>
<keyword evidence="3 7" id="KW-0812">Transmembrane</keyword>
<feature type="transmembrane region" description="Helical" evidence="7">
    <location>
        <begin position="133"/>
        <end position="150"/>
    </location>
</feature>
<evidence type="ECO:0000256" key="2">
    <source>
        <dbReference type="ARBA" id="ARBA00008335"/>
    </source>
</evidence>
<dbReference type="PANTHER" id="PTHR23502">
    <property type="entry name" value="MAJOR FACILITATOR SUPERFAMILY"/>
    <property type="match status" value="1"/>
</dbReference>
<comment type="similarity">
    <text evidence="2">Belongs to the major facilitator superfamily.</text>
</comment>